<dbReference type="OrthoDB" id="1522549at2"/>
<reference evidence="2 3" key="1">
    <citation type="submission" date="2016-11" db="EMBL/GenBank/DDBJ databases">
        <authorList>
            <person name="Jaros S."/>
            <person name="Januszkiewicz K."/>
            <person name="Wedrychowicz H."/>
        </authorList>
    </citation>
    <scope>NUCLEOTIDE SEQUENCE [LARGE SCALE GENOMIC DNA]</scope>
    <source>
        <strain evidence="2 3">DSM 26897</strain>
    </source>
</reference>
<sequence length="1062" mass="119880">MEAGAQTGFNLDIKKPEPYENRQLKAEKSGAKKFTAPRRFMQNLYTHYNYFFNANNKLNEVLLRAKEGHKDDYSQLLAYYNYNLEATKADKQQLDSVMYKSRTGIVMHDLRNDWIDDLYLLWGQAYFLQKELDSAYQMFQFINYAFAPKEDDGYYRYIGSRMDGGNARSIVTQEQETFLKRLTTDPPSRNNAFLWQARTLTEANAFGQAGSLLSTLRLDPNFPARLLPMLEEVQGYWFYKQGVWDSAALHLVQALPQAQNKGEKARWEYLAGQLFELSGKREQARQYYAAAIDHTIDPVMDIWGRLNMIKLNKEGGEDFIAKNIEELGNMARKERFAPYRDAIYNMMARMELERGNPEAARNYMLKASKYISELPGARNNTFLNLADLLYDQKQYVPSAAFYDSVEVSQLADTLQTRIVHRKDYLQTLVAGTGTIQRQDSLQRLASLPEAERTDALKKIARQLRKQRGLKEEETTTASGGARDIRNAEAVAPALFNDQGNKGEWYFYNPSSRTSGAASFKQVWGNRPNVDNWRRASSVAAQLQEEESVNAVNSTRGNPVPQADPLANGSINAASLLETLPTTPAKLKLSNDSIRNALFSNGMVYLTEIEDYPAAIATFEELRRRFPDDADMSEVLFRLQYAYNKTARQDSAQHLKSAVVSQYPTSRQATILRTGKDPEDKTPSPESTKAYEAVYDMFIEGRFAAAEAAKKRADSIYQTNYWNPQLLFIESVYFIKKREDNTAIDILNTLIKQNPEAPIAEKAMNLIEVLGRRAQIEEELRNLKLDPITEEKPAVVAAPVKKETPKPEEPKKEEPAPVVKTPEPQPKKAEPPVVKQEEKPAPAVVQTPPPVAKVPEKAAPVQKPVEQPKPTPVKPEEQPVVVKPAVQELQLPSVKRDTTQAQQAELKDVAKKGKETAKVSTTPVAQTPVSLPKQNSAGYSFYPDLPHYAVVILNKVDNIYGNEARNAFTRYNRDKGLGAQQNIQLLPLDGENKLLLIGGFSDVLGAVNYVQQVKPVAGSTIVPWLKADKYSFTIISEPNLEFLKSQPDLKAYQKFLESTPVKL</sequence>
<dbReference type="Proteomes" id="UP000184368">
    <property type="component" value="Unassembled WGS sequence"/>
</dbReference>
<feature type="compositionally biased region" description="Basic and acidic residues" evidence="1">
    <location>
        <begin position="799"/>
        <end position="814"/>
    </location>
</feature>
<dbReference type="Gene3D" id="1.25.40.10">
    <property type="entry name" value="Tetratricopeptide repeat domain"/>
    <property type="match status" value="2"/>
</dbReference>
<feature type="compositionally biased region" description="Basic and acidic residues" evidence="1">
    <location>
        <begin position="824"/>
        <end position="839"/>
    </location>
</feature>
<gene>
    <name evidence="2" type="ORF">SAMN05444008_10749</name>
</gene>
<dbReference type="SUPFAM" id="SSF48452">
    <property type="entry name" value="TPR-like"/>
    <property type="match status" value="1"/>
</dbReference>
<protein>
    <recommendedName>
        <fullName evidence="4">Tetratricopeptide repeat-containing protein</fullName>
    </recommendedName>
</protein>
<proteinExistence type="predicted"/>
<feature type="region of interest" description="Disordered" evidence="1">
    <location>
        <begin position="795"/>
        <end position="876"/>
    </location>
</feature>
<evidence type="ECO:0000313" key="2">
    <source>
        <dbReference type="EMBL" id="SHF35013.1"/>
    </source>
</evidence>
<dbReference type="RefSeq" id="WP_073042763.1">
    <property type="nucleotide sequence ID" value="NZ_FQUO01000007.1"/>
</dbReference>
<evidence type="ECO:0000256" key="1">
    <source>
        <dbReference type="SAM" id="MobiDB-lite"/>
    </source>
</evidence>
<organism evidence="2 3">
    <name type="scientific">Cnuella takakiae</name>
    <dbReference type="NCBI Taxonomy" id="1302690"/>
    <lineage>
        <taxon>Bacteria</taxon>
        <taxon>Pseudomonadati</taxon>
        <taxon>Bacteroidota</taxon>
        <taxon>Chitinophagia</taxon>
        <taxon>Chitinophagales</taxon>
        <taxon>Chitinophagaceae</taxon>
        <taxon>Cnuella</taxon>
    </lineage>
</organism>
<dbReference type="InterPro" id="IPR011990">
    <property type="entry name" value="TPR-like_helical_dom_sf"/>
</dbReference>
<name>A0A1M5AXS7_9BACT</name>
<evidence type="ECO:0000313" key="3">
    <source>
        <dbReference type="Proteomes" id="UP000184368"/>
    </source>
</evidence>
<dbReference type="STRING" id="1302690.BUE76_16235"/>
<accession>A0A1M5AXS7</accession>
<dbReference type="AlphaFoldDB" id="A0A1M5AXS7"/>
<keyword evidence="3" id="KW-1185">Reference proteome</keyword>
<dbReference type="EMBL" id="FQUO01000007">
    <property type="protein sequence ID" value="SHF35013.1"/>
    <property type="molecule type" value="Genomic_DNA"/>
</dbReference>
<evidence type="ECO:0008006" key="4">
    <source>
        <dbReference type="Google" id="ProtNLM"/>
    </source>
</evidence>